<evidence type="ECO:0000256" key="1">
    <source>
        <dbReference type="SAM" id="Phobius"/>
    </source>
</evidence>
<comment type="caution">
    <text evidence="2">The sequence shown here is derived from an EMBL/GenBank/DDBJ whole genome shotgun (WGS) entry which is preliminary data.</text>
</comment>
<dbReference type="Proteomes" id="UP000609802">
    <property type="component" value="Unassembled WGS sequence"/>
</dbReference>
<feature type="transmembrane region" description="Helical" evidence="1">
    <location>
        <begin position="39"/>
        <end position="65"/>
    </location>
</feature>
<keyword evidence="3" id="KW-1185">Reference proteome</keyword>
<evidence type="ECO:0000313" key="2">
    <source>
        <dbReference type="EMBL" id="GHE98208.1"/>
    </source>
</evidence>
<keyword evidence="1" id="KW-0812">Transmembrane</keyword>
<keyword evidence="1" id="KW-1133">Transmembrane helix</keyword>
<dbReference type="EMBL" id="BNCH01000003">
    <property type="protein sequence ID" value="GHE98208.1"/>
    <property type="molecule type" value="Genomic_DNA"/>
</dbReference>
<organism evidence="2 3">
    <name type="scientific">Aliiroseovarius zhejiangensis</name>
    <dbReference type="NCBI Taxonomy" id="1632025"/>
    <lineage>
        <taxon>Bacteria</taxon>
        <taxon>Pseudomonadati</taxon>
        <taxon>Pseudomonadota</taxon>
        <taxon>Alphaproteobacteria</taxon>
        <taxon>Rhodobacterales</taxon>
        <taxon>Paracoccaceae</taxon>
        <taxon>Aliiroseovarius</taxon>
    </lineage>
</organism>
<accession>A0ABQ3J1B7</accession>
<evidence type="ECO:0000313" key="3">
    <source>
        <dbReference type="Proteomes" id="UP000609802"/>
    </source>
</evidence>
<name>A0ABQ3J1B7_9RHOB</name>
<proteinExistence type="predicted"/>
<keyword evidence="1" id="KW-0472">Membrane</keyword>
<protein>
    <submittedName>
        <fullName evidence="2">Uncharacterized protein</fullName>
    </submittedName>
</protein>
<sequence>MKIVAAITSQATIQGKDVPGKGLKMKLTNQPVELANMSLIFWSMDWAIAGAVAASMTGAAHAAFLKLFLMTIPVRIVI</sequence>
<reference evidence="3" key="1">
    <citation type="journal article" date="2019" name="Int. J. Syst. Evol. Microbiol.">
        <title>The Global Catalogue of Microorganisms (GCM) 10K type strain sequencing project: providing services to taxonomists for standard genome sequencing and annotation.</title>
        <authorList>
            <consortium name="The Broad Institute Genomics Platform"/>
            <consortium name="The Broad Institute Genome Sequencing Center for Infectious Disease"/>
            <person name="Wu L."/>
            <person name="Ma J."/>
        </authorList>
    </citation>
    <scope>NUCLEOTIDE SEQUENCE [LARGE SCALE GENOMIC DNA]</scope>
    <source>
        <strain evidence="3">KCTC 42443</strain>
    </source>
</reference>
<gene>
    <name evidence="2" type="ORF">GCM10016455_18610</name>
</gene>